<evidence type="ECO:0000313" key="2">
    <source>
        <dbReference type="EMBL" id="SBO96506.1"/>
    </source>
</evidence>
<organism evidence="2">
    <name type="scientific">Nonomuraea gerenzanensis</name>
    <dbReference type="NCBI Taxonomy" id="93944"/>
    <lineage>
        <taxon>Bacteria</taxon>
        <taxon>Bacillati</taxon>
        <taxon>Actinomycetota</taxon>
        <taxon>Actinomycetes</taxon>
        <taxon>Streptosporangiales</taxon>
        <taxon>Streptosporangiaceae</taxon>
        <taxon>Nonomuraea</taxon>
    </lineage>
</organism>
<protein>
    <submittedName>
        <fullName evidence="2">Uncharacterized protein</fullName>
    </submittedName>
</protein>
<proteinExistence type="predicted"/>
<name>A0A1M4ECQ6_9ACTN</name>
<sequence>MTGPAQLQPRTLGQTVEGGAKQQDTQRGTSFRAGERTAPGRELPAGQRADTRATTIYGSPIRPIHHTMLT</sequence>
<gene>
    <name evidence="2" type="ORF">BN4615_P6022</name>
</gene>
<feature type="region of interest" description="Disordered" evidence="1">
    <location>
        <begin position="1"/>
        <end position="70"/>
    </location>
</feature>
<reference evidence="2" key="1">
    <citation type="submission" date="2016-04" db="EMBL/GenBank/DDBJ databases">
        <authorList>
            <person name="Evans L.H."/>
            <person name="Alamgir A."/>
            <person name="Owens N."/>
            <person name="Weber N.D."/>
            <person name="Virtaneva K."/>
            <person name="Barbian K."/>
            <person name="Babar A."/>
            <person name="Rosenke K."/>
        </authorList>
    </citation>
    <scope>NUCLEOTIDE SEQUENCE</scope>
    <source>
        <strain evidence="2">Nono1</strain>
    </source>
</reference>
<dbReference type="AlphaFoldDB" id="A0A1M4ECQ6"/>
<accession>A0A1M4ECQ6</accession>
<evidence type="ECO:0000256" key="1">
    <source>
        <dbReference type="SAM" id="MobiDB-lite"/>
    </source>
</evidence>
<dbReference type="EMBL" id="LT559118">
    <property type="protein sequence ID" value="SBO96506.1"/>
    <property type="molecule type" value="Genomic_DNA"/>
</dbReference>